<dbReference type="STRING" id="1149755.A0A2J6RGP9"/>
<evidence type="ECO:0000256" key="1">
    <source>
        <dbReference type="ARBA" id="ARBA00006484"/>
    </source>
</evidence>
<dbReference type="SUPFAM" id="SSF51735">
    <property type="entry name" value="NAD(P)-binding Rossmann-fold domains"/>
    <property type="match status" value="1"/>
</dbReference>
<dbReference type="EMBL" id="KZ613949">
    <property type="protein sequence ID" value="PMD37694.1"/>
    <property type="molecule type" value="Genomic_DNA"/>
</dbReference>
<organism evidence="3 4">
    <name type="scientific">Hyaloscypha variabilis (strain UAMH 11265 / GT02V1 / F)</name>
    <name type="common">Meliniomyces variabilis</name>
    <dbReference type="NCBI Taxonomy" id="1149755"/>
    <lineage>
        <taxon>Eukaryota</taxon>
        <taxon>Fungi</taxon>
        <taxon>Dikarya</taxon>
        <taxon>Ascomycota</taxon>
        <taxon>Pezizomycotina</taxon>
        <taxon>Leotiomycetes</taxon>
        <taxon>Helotiales</taxon>
        <taxon>Hyaloscyphaceae</taxon>
        <taxon>Hyaloscypha</taxon>
        <taxon>Hyaloscypha variabilis</taxon>
    </lineage>
</organism>
<sequence length="245" mass="26534">MATPVILIIAAGPNLGAAIAKKFASNSYKVALAARSLSTGIQANGYLHIKTDLSSPHSVPEIFQHVEKSLGIPNIVVFNGANRLVTPPDDPFSASLETLIASRTVGLDSAYIAAQEALRCFKQLPDSTRSAFIYTGNALNQIAIPGVLPFALPKVAAAMLVEYGANAYGHLGYRFYYADQRESDGRPVAESRDGDAHAEMYFALAQEENQSKWLVTFTKAKGREPFLGVDFEGNTRASYDERFGR</sequence>
<dbReference type="InterPro" id="IPR036291">
    <property type="entry name" value="NAD(P)-bd_dom_sf"/>
</dbReference>
<evidence type="ECO:0000313" key="3">
    <source>
        <dbReference type="EMBL" id="PMD37694.1"/>
    </source>
</evidence>
<protein>
    <submittedName>
        <fullName evidence="3">Putative short chain type dehydrogenase</fullName>
    </submittedName>
</protein>
<dbReference type="PANTHER" id="PTHR43669:SF4">
    <property type="entry name" value="SHORT-CHAIN DEHYDROGENASE"/>
    <property type="match status" value="1"/>
</dbReference>
<reference evidence="3 4" key="1">
    <citation type="submission" date="2016-04" db="EMBL/GenBank/DDBJ databases">
        <title>A degradative enzymes factory behind the ericoid mycorrhizal symbiosis.</title>
        <authorList>
            <consortium name="DOE Joint Genome Institute"/>
            <person name="Martino E."/>
            <person name="Morin E."/>
            <person name="Grelet G."/>
            <person name="Kuo A."/>
            <person name="Kohler A."/>
            <person name="Daghino S."/>
            <person name="Barry K."/>
            <person name="Choi C."/>
            <person name="Cichocki N."/>
            <person name="Clum A."/>
            <person name="Copeland A."/>
            <person name="Hainaut M."/>
            <person name="Haridas S."/>
            <person name="Labutti K."/>
            <person name="Lindquist E."/>
            <person name="Lipzen A."/>
            <person name="Khouja H.-R."/>
            <person name="Murat C."/>
            <person name="Ohm R."/>
            <person name="Olson A."/>
            <person name="Spatafora J."/>
            <person name="Veneault-Fourrey C."/>
            <person name="Henrissat B."/>
            <person name="Grigoriev I."/>
            <person name="Martin F."/>
            <person name="Perotto S."/>
        </authorList>
    </citation>
    <scope>NUCLEOTIDE SEQUENCE [LARGE SCALE GENOMIC DNA]</scope>
    <source>
        <strain evidence="3 4">F</strain>
    </source>
</reference>
<keyword evidence="2" id="KW-0560">Oxidoreductase</keyword>
<dbReference type="Proteomes" id="UP000235786">
    <property type="component" value="Unassembled WGS sequence"/>
</dbReference>
<evidence type="ECO:0000313" key="4">
    <source>
        <dbReference type="Proteomes" id="UP000235786"/>
    </source>
</evidence>
<dbReference type="InterPro" id="IPR002347">
    <property type="entry name" value="SDR_fam"/>
</dbReference>
<proteinExistence type="inferred from homology"/>
<accession>A0A2J6RGP9</accession>
<dbReference type="AlphaFoldDB" id="A0A2J6RGP9"/>
<evidence type="ECO:0000256" key="2">
    <source>
        <dbReference type="ARBA" id="ARBA00023002"/>
    </source>
</evidence>
<dbReference type="Gene3D" id="3.40.50.720">
    <property type="entry name" value="NAD(P)-binding Rossmann-like Domain"/>
    <property type="match status" value="1"/>
</dbReference>
<dbReference type="GO" id="GO:0016491">
    <property type="term" value="F:oxidoreductase activity"/>
    <property type="evidence" value="ECO:0007669"/>
    <property type="project" value="UniProtKB-KW"/>
</dbReference>
<keyword evidence="4" id="KW-1185">Reference proteome</keyword>
<comment type="similarity">
    <text evidence="1">Belongs to the short-chain dehydrogenases/reductases (SDR) family.</text>
</comment>
<dbReference type="Pfam" id="PF00106">
    <property type="entry name" value="adh_short"/>
    <property type="match status" value="1"/>
</dbReference>
<name>A0A2J6RGP9_HYAVF</name>
<gene>
    <name evidence="3" type="ORF">L207DRAFT_432600</name>
</gene>
<dbReference type="OrthoDB" id="5336600at2759"/>
<dbReference type="PANTHER" id="PTHR43669">
    <property type="entry name" value="5-KETO-D-GLUCONATE 5-REDUCTASE"/>
    <property type="match status" value="1"/>
</dbReference>